<protein>
    <submittedName>
        <fullName evidence="1">Uncharacterized protein</fullName>
    </submittedName>
</protein>
<gene>
    <name evidence="2" type="ORF">CAL30_02090</name>
    <name evidence="1" type="ORF">HMPREF3182_01415</name>
</gene>
<comment type="caution">
    <text evidence="1">The sequence shown here is derived from an EMBL/GenBank/DDBJ whole genome shotgun (WGS) entry which is preliminary data.</text>
</comment>
<dbReference type="AlphaFoldDB" id="A0A134CD04"/>
<dbReference type="PATRIC" id="fig|1588748.3.peg.1370"/>
<dbReference type="EMBL" id="NFMF01000003">
    <property type="protein sequence ID" value="PNH22078.1"/>
    <property type="molecule type" value="Genomic_DNA"/>
</dbReference>
<name>A0A134CD04_9FIRM</name>
<proteinExistence type="predicted"/>
<reference evidence="3" key="2">
    <citation type="submission" date="2016-01" db="EMBL/GenBank/DDBJ databases">
        <authorList>
            <person name="Mitreva M."/>
            <person name="Pepin K.H."/>
            <person name="Mihindukulasuriya K.A."/>
            <person name="Fulton R."/>
            <person name="Fronick C."/>
            <person name="O'Laughlin M."/>
            <person name="Miner T."/>
            <person name="Herter B."/>
            <person name="Rosa B.A."/>
            <person name="Cordes M."/>
            <person name="Tomlinson C."/>
            <person name="Wollam A."/>
            <person name="Palsikar V.B."/>
            <person name="Mardis E.R."/>
            <person name="Wilson R.K."/>
        </authorList>
    </citation>
    <scope>NUCLEOTIDE SEQUENCE [LARGE SCALE GENOMIC DNA]</scope>
    <source>
        <strain evidence="3">KA00182</strain>
    </source>
</reference>
<keyword evidence="3" id="KW-1185">Reference proteome</keyword>
<evidence type="ECO:0000313" key="2">
    <source>
        <dbReference type="EMBL" id="PNH22078.1"/>
    </source>
</evidence>
<dbReference type="EMBL" id="LSDT01000050">
    <property type="protein sequence ID" value="KXB90103.1"/>
    <property type="molecule type" value="Genomic_DNA"/>
</dbReference>
<reference evidence="2 4" key="3">
    <citation type="submission" date="2017-05" db="EMBL/GenBank/DDBJ databases">
        <authorList>
            <person name="Song R."/>
            <person name="Chenine A.L."/>
            <person name="Ruprecht R.M."/>
        </authorList>
    </citation>
    <scope>NUCLEOTIDE SEQUENCE [LARGE SCALE GENOMIC DNA]</scope>
    <source>
        <strain evidence="2 4">KA00229</strain>
    </source>
</reference>
<accession>A0A134CD04</accession>
<dbReference type="Proteomes" id="UP000070160">
    <property type="component" value="Unassembled WGS sequence"/>
</dbReference>
<evidence type="ECO:0000313" key="4">
    <source>
        <dbReference type="Proteomes" id="UP000242958"/>
    </source>
</evidence>
<accession>A0A2J8BBC9</accession>
<reference evidence="1" key="1">
    <citation type="submission" date="2016-01" db="EMBL/GenBank/DDBJ databases">
        <authorList>
            <person name="Oliw E.H."/>
        </authorList>
    </citation>
    <scope>NUCLEOTIDE SEQUENCE [LARGE SCALE GENOMIC DNA]</scope>
    <source>
        <strain evidence="1">KA00182</strain>
    </source>
</reference>
<organism evidence="1 3">
    <name type="scientific">Megasphaera hutchinsoni</name>
    <dbReference type="NCBI Taxonomy" id="1588748"/>
    <lineage>
        <taxon>Bacteria</taxon>
        <taxon>Bacillati</taxon>
        <taxon>Bacillota</taxon>
        <taxon>Negativicutes</taxon>
        <taxon>Veillonellales</taxon>
        <taxon>Veillonellaceae</taxon>
        <taxon>Megasphaera</taxon>
    </lineage>
</organism>
<evidence type="ECO:0000313" key="1">
    <source>
        <dbReference type="EMBL" id="KXB90103.1"/>
    </source>
</evidence>
<dbReference type="STRING" id="1588748.HMPREF3182_01415"/>
<evidence type="ECO:0000313" key="3">
    <source>
        <dbReference type="Proteomes" id="UP000070160"/>
    </source>
</evidence>
<dbReference type="Proteomes" id="UP000242958">
    <property type="component" value="Unassembled WGS sequence"/>
</dbReference>
<sequence length="159" mass="18940">MEMIVFFVMALFLTAAMQVCAFHILKSVQYGEMFEEMLRQRFSVEDTLYSEVHHSIKPTIGRDMVNLFDGKNAWRLYCGGGIIYRWLLNDEIFAMMSGNKGPNSSSAVYLTLQEKESRYFFPYNNAMEGKVIYRDKRAHIYWPYRWVITPWRMEWKALE</sequence>